<feature type="compositionally biased region" description="Basic and acidic residues" evidence="1">
    <location>
        <begin position="914"/>
        <end position="928"/>
    </location>
</feature>
<feature type="compositionally biased region" description="Acidic residues" evidence="1">
    <location>
        <begin position="929"/>
        <end position="940"/>
    </location>
</feature>
<evidence type="ECO:0000313" key="2">
    <source>
        <dbReference type="EMBL" id="RKP32999.1"/>
    </source>
</evidence>
<proteinExistence type="predicted"/>
<dbReference type="OrthoDB" id="5559898at2759"/>
<evidence type="ECO:0000313" key="3">
    <source>
        <dbReference type="Proteomes" id="UP000268321"/>
    </source>
</evidence>
<sequence>MVAALRFVPFLLDHTLDGDDEGLAAEEVRKTLDSLLGRLRSKFRHLDPNPTDSHSENPKFWGHTTSRLLEKIDECTTSALLVAAAQVLNFLETVLEHGSALLLRTFAYKDRQFFECLFSLYGPSNDELLNIALLNLSRIFLSCLVKDKVSDESTITSNFEYLFPRINWILKNNNRPSCVLSKYIRRPIAILSDLCLTYPEACTRIKNSNTDLRIMADLNVLFSSSRGFGYLLDLKIQSGKGNNLVDFSKSRNQTIPTYVSTEDNQMDNIADHILLLSVYTSSNEECRRRISDFGNNEAGSSMPNFLCFLACEVVENFQFLSLQLLLHRALFRELQKSAPSEETQRKWQWFSQNLSHLLFLFEHPIYINMFYLLRSLSRSVATVETFFVDCNSIKSTYDHFSGSKVPFDKSSVSFYSLVTQKHDGSSRLDSCEAFLTCILTFLTDHTAVGNALSFFYSAKDGYFALSGRIRKRLYTLTTMVLNCLANFCLDFGPFRVSILENERFLKDISKLFKRALREKKDHIREGSELSDDVSWHDISYEQLQAQIGIFQIVHNLLYNETEENRRNIWTHMPLTVVFEKSLYGVSVARDQDPELHQLLLKLKAIAFGILRNLTLSSTFFCSSIGQLYAKYAVWQDGCRYHIPPTWDEYLLESLLAHDLYLDVERCENVEAAIEKADFYFFTLLRNPDYYCLLIAITYLEDNRHINTPNFKVSDFPSDGLLSLWKRILQIDLLPDPEQKMEMTGQNNFSVKLVDAKLAIVWNLINLLYEENVLRCLSHSAGTAELMSASSTATNINIGTDEDLVMGEISDPEMTLQDKSQRLLDFGFKQVLAELIYQMTVPWKKYMNSGKFGLLRRFDNINSNDLLDKLRTAYRQILATGNEIPPADVNMNFGDEEETIKSGVLDSIVAHHPPDTCDRPAEFDGRDSFTSDDEVDEPWIR</sequence>
<dbReference type="AlphaFoldDB" id="A0A4V1J3R7"/>
<reference evidence="3" key="1">
    <citation type="journal article" date="2018" name="Nat. Microbiol.">
        <title>Leveraging single-cell genomics to expand the fungal tree of life.</title>
        <authorList>
            <person name="Ahrendt S.R."/>
            <person name="Quandt C.A."/>
            <person name="Ciobanu D."/>
            <person name="Clum A."/>
            <person name="Salamov A."/>
            <person name="Andreopoulos B."/>
            <person name="Cheng J.F."/>
            <person name="Woyke T."/>
            <person name="Pelin A."/>
            <person name="Henrissat B."/>
            <person name="Reynolds N.K."/>
            <person name="Benny G.L."/>
            <person name="Smith M.E."/>
            <person name="James T.Y."/>
            <person name="Grigoriev I.V."/>
        </authorList>
    </citation>
    <scope>NUCLEOTIDE SEQUENCE [LARGE SCALE GENOMIC DNA]</scope>
    <source>
        <strain evidence="3">Baker2002</strain>
    </source>
</reference>
<gene>
    <name evidence="2" type="ORF">METBISCDRAFT_11194</name>
</gene>
<dbReference type="Proteomes" id="UP000268321">
    <property type="component" value="Unassembled WGS sequence"/>
</dbReference>
<keyword evidence="3" id="KW-1185">Reference proteome</keyword>
<feature type="region of interest" description="Disordered" evidence="1">
    <location>
        <begin position="914"/>
        <end position="940"/>
    </location>
</feature>
<dbReference type="EMBL" id="ML004428">
    <property type="protein sequence ID" value="RKP32999.1"/>
    <property type="molecule type" value="Genomic_DNA"/>
</dbReference>
<accession>A0A4V1J3R7</accession>
<name>A0A4V1J3R7_9ASCO</name>
<protein>
    <submittedName>
        <fullName evidence="2">Uncharacterized protein</fullName>
    </submittedName>
</protein>
<evidence type="ECO:0000256" key="1">
    <source>
        <dbReference type="SAM" id="MobiDB-lite"/>
    </source>
</evidence>
<organism evidence="2 3">
    <name type="scientific">Metschnikowia bicuspidata</name>
    <dbReference type="NCBI Taxonomy" id="27322"/>
    <lineage>
        <taxon>Eukaryota</taxon>
        <taxon>Fungi</taxon>
        <taxon>Dikarya</taxon>
        <taxon>Ascomycota</taxon>
        <taxon>Saccharomycotina</taxon>
        <taxon>Pichiomycetes</taxon>
        <taxon>Metschnikowiaceae</taxon>
        <taxon>Metschnikowia</taxon>
    </lineage>
</organism>